<dbReference type="Gene3D" id="3.40.1580.10">
    <property type="entry name" value="SMI1/KNR4-like"/>
    <property type="match status" value="1"/>
</dbReference>
<feature type="domain" description="Knr4/Smi1-like" evidence="1">
    <location>
        <begin position="22"/>
        <end position="135"/>
    </location>
</feature>
<dbReference type="AlphaFoldDB" id="A0A0B6AKE5"/>
<dbReference type="HOGENOM" id="CLU_139788_2_0_9"/>
<dbReference type="SMART" id="SM00860">
    <property type="entry name" value="SMI1_KNR4"/>
    <property type="match status" value="1"/>
</dbReference>
<dbReference type="InterPro" id="IPR018958">
    <property type="entry name" value="Knr4/Smi1-like_dom"/>
</dbReference>
<gene>
    <name evidence="2" type="ORF">BG04_5205</name>
</gene>
<dbReference type="Pfam" id="PF14567">
    <property type="entry name" value="SUKH_5"/>
    <property type="match status" value="1"/>
</dbReference>
<evidence type="ECO:0000313" key="2">
    <source>
        <dbReference type="EMBL" id="AJI25360.1"/>
    </source>
</evidence>
<name>A0A0B6AKE5_PRIM2</name>
<dbReference type="SUPFAM" id="SSF160631">
    <property type="entry name" value="SMI1/KNR4-like"/>
    <property type="match status" value="1"/>
</dbReference>
<dbReference type="KEGG" id="bmeg:BG04_5205"/>
<evidence type="ECO:0000313" key="3">
    <source>
        <dbReference type="Proteomes" id="UP000031829"/>
    </source>
</evidence>
<reference evidence="2 3" key="1">
    <citation type="journal article" date="2015" name="Genome Announc.">
        <title>Complete genome sequences for 35 biothreat assay-relevant bacillus species.</title>
        <authorList>
            <person name="Johnson S.L."/>
            <person name="Daligault H.E."/>
            <person name="Davenport K.W."/>
            <person name="Jaissle J."/>
            <person name="Frey K.G."/>
            <person name="Ladner J.T."/>
            <person name="Broomall S.M."/>
            <person name="Bishop-Lilly K.A."/>
            <person name="Bruce D.C."/>
            <person name="Gibbons H.S."/>
            <person name="Coyne S.R."/>
            <person name="Lo C.C."/>
            <person name="Meincke L."/>
            <person name="Munk A.C."/>
            <person name="Koroleva G.I."/>
            <person name="Rosenzweig C.N."/>
            <person name="Palacios G.F."/>
            <person name="Redden C.L."/>
            <person name="Minogue T.D."/>
            <person name="Chain P.S."/>
        </authorList>
    </citation>
    <scope>NUCLEOTIDE SEQUENCE [LARGE SCALE GENOMIC DNA]</scope>
    <source>
        <strain evidence="3">ATCC 14581 / DSM 32 / JCM 2506 / NBRC 15308 / NCIMB 9376 / NCTC 10342 / NRRL B-14308 / VKM B-512</strain>
    </source>
</reference>
<dbReference type="GeneID" id="93643162"/>
<protein>
    <recommendedName>
        <fullName evidence="1">Knr4/Smi1-like domain-containing protein</fullName>
    </recommendedName>
</protein>
<evidence type="ECO:0000259" key="1">
    <source>
        <dbReference type="SMART" id="SM00860"/>
    </source>
</evidence>
<dbReference type="InterPro" id="IPR037883">
    <property type="entry name" value="Knr4/Smi1-like_sf"/>
</dbReference>
<sequence length="148" mass="16947">MNQKEMSEFIQFNSEINDFTGGVSDEIIKEVEKALKVKFPDSYIWFLENYGSGGLFGVDILGCGKSATPSVVTNTERFRNIGLPTQYVVVENCEEFVYCLDTENLIDAECVVVSWDRIDGYSGKRADNFYEFLTNRLLDAKENWDEDF</sequence>
<proteinExistence type="predicted"/>
<dbReference type="RefSeq" id="WP_034651316.1">
    <property type="nucleotide sequence ID" value="NZ_BCVB01000010.1"/>
</dbReference>
<dbReference type="Proteomes" id="UP000031829">
    <property type="component" value="Chromosome"/>
</dbReference>
<accession>A0A0B6AKE5</accession>
<dbReference type="EMBL" id="CP009920">
    <property type="protein sequence ID" value="AJI25360.1"/>
    <property type="molecule type" value="Genomic_DNA"/>
</dbReference>
<organism evidence="2 3">
    <name type="scientific">Priestia megaterium (strain ATCC 14581 / DSM 32 / CCUG 1817 / JCM 2506 / NBRC 15308 / NCIMB 9376 / NCTC 10342 / NRRL B-14308 / VKM B-512 / Ford 19)</name>
    <name type="common">Bacillus megaterium</name>
    <dbReference type="NCBI Taxonomy" id="1348623"/>
    <lineage>
        <taxon>Bacteria</taxon>
        <taxon>Bacillati</taxon>
        <taxon>Bacillota</taxon>
        <taxon>Bacilli</taxon>
        <taxon>Bacillales</taxon>
        <taxon>Bacillaceae</taxon>
        <taxon>Priestia</taxon>
    </lineage>
</organism>